<evidence type="ECO:0000313" key="4">
    <source>
        <dbReference type="Proteomes" id="UP000199208"/>
    </source>
</evidence>
<reference evidence="3 4" key="1">
    <citation type="submission" date="2016-10" db="EMBL/GenBank/DDBJ databases">
        <authorList>
            <person name="de Groot N.N."/>
        </authorList>
    </citation>
    <scope>NUCLEOTIDE SEQUENCE [LARGE SCALE GENOMIC DNA]</scope>
    <source>
        <strain evidence="3 4">DSM 2784</strain>
    </source>
</reference>
<keyword evidence="1" id="KW-0378">Hydrolase</keyword>
<proteinExistence type="predicted"/>
<dbReference type="GO" id="GO:0016787">
    <property type="term" value="F:hydrolase activity"/>
    <property type="evidence" value="ECO:0007669"/>
    <property type="project" value="UniProtKB-KW"/>
</dbReference>
<dbReference type="AlphaFoldDB" id="A0A1G5S2C5"/>
<dbReference type="InterPro" id="IPR021229">
    <property type="entry name" value="DUF2800"/>
</dbReference>
<protein>
    <recommendedName>
        <fullName evidence="5">RecB family exonuclease</fullName>
    </recommendedName>
</protein>
<dbReference type="Pfam" id="PF10926">
    <property type="entry name" value="DUF2800"/>
    <property type="match status" value="1"/>
</dbReference>
<dbReference type="OrthoDB" id="9766061at2"/>
<dbReference type="EMBL" id="FMWL01000012">
    <property type="protein sequence ID" value="SCZ80456.1"/>
    <property type="molecule type" value="Genomic_DNA"/>
</dbReference>
<evidence type="ECO:0008006" key="5">
    <source>
        <dbReference type="Google" id="ProtNLM"/>
    </source>
</evidence>
<dbReference type="STRING" id="1120920.SAMN03080599_02279"/>
<dbReference type="RefSeq" id="WP_092591589.1">
    <property type="nucleotide sequence ID" value="NZ_FMWL01000012.1"/>
</dbReference>
<evidence type="ECO:0000256" key="1">
    <source>
        <dbReference type="ARBA" id="ARBA00022801"/>
    </source>
</evidence>
<organism evidence="3 4">
    <name type="scientific">Acidaminobacter hydrogenoformans DSM 2784</name>
    <dbReference type="NCBI Taxonomy" id="1120920"/>
    <lineage>
        <taxon>Bacteria</taxon>
        <taxon>Bacillati</taxon>
        <taxon>Bacillota</taxon>
        <taxon>Clostridia</taxon>
        <taxon>Peptostreptococcales</taxon>
        <taxon>Acidaminobacteraceae</taxon>
        <taxon>Acidaminobacter</taxon>
    </lineage>
</organism>
<name>A0A1G5S2C5_9FIRM</name>
<keyword evidence="4" id="KW-1185">Reference proteome</keyword>
<feature type="region of interest" description="Disordered" evidence="2">
    <location>
        <begin position="350"/>
        <end position="373"/>
    </location>
</feature>
<dbReference type="Gene3D" id="3.90.320.10">
    <property type="match status" value="1"/>
</dbReference>
<evidence type="ECO:0000256" key="2">
    <source>
        <dbReference type="SAM" id="MobiDB-lite"/>
    </source>
</evidence>
<evidence type="ECO:0000313" key="3">
    <source>
        <dbReference type="EMBL" id="SCZ80456.1"/>
    </source>
</evidence>
<sequence length="373" mass="41952">MAKHALLSASSSHRWLHCPPSARLSENYEDKSSDYAAEGSEAHLLCEHKLRSALDIKSEDPTSTLAYYSEEMEECSEGYATFVLELFETTKQTCADPVVLIEQRLDYSKYVQGGFGTGDCILIADGTLYIIDFKYGRGVQVEANDNPQMKLYALGALEVFDGIYDIDTVSMIIYQPRRDNVSTHTVFKESLYQWAEEILKPTAELAFSGNGEFSCGEWCRFCKAKYDCRERAEVNLGLAKFDFKLPPLLTDDEIEEILGKIDNLISWASDIKDYALHSALSGKQWTGWKLVSGRSTRKYKDETAVADAVKAVGFDPYEHKVLGITAMTTLLGKKRFEDLLSNFVEKPEGKPTLVPDSDKRPAFHTAQNDFIEN</sequence>
<accession>A0A1G5S2C5</accession>
<dbReference type="InterPro" id="IPR011604">
    <property type="entry name" value="PDDEXK-like_dom_sf"/>
</dbReference>
<gene>
    <name evidence="3" type="ORF">SAMN03080599_02279</name>
</gene>
<dbReference type="Proteomes" id="UP000199208">
    <property type="component" value="Unassembled WGS sequence"/>
</dbReference>